<feature type="compositionally biased region" description="Basic and acidic residues" evidence="1">
    <location>
        <begin position="376"/>
        <end position="388"/>
    </location>
</feature>
<protein>
    <recommendedName>
        <fullName evidence="3">DUF7820 domain-containing protein</fullName>
    </recommendedName>
</protein>
<evidence type="ECO:0000256" key="1">
    <source>
        <dbReference type="SAM" id="MobiDB-lite"/>
    </source>
</evidence>
<feature type="domain" description="DUF7820" evidence="3">
    <location>
        <begin position="396"/>
        <end position="754"/>
    </location>
</feature>
<feature type="region of interest" description="Disordered" evidence="1">
    <location>
        <begin position="626"/>
        <end position="646"/>
    </location>
</feature>
<feature type="transmembrane region" description="Helical" evidence="2">
    <location>
        <begin position="345"/>
        <end position="371"/>
    </location>
</feature>
<feature type="compositionally biased region" description="Basic and acidic residues" evidence="1">
    <location>
        <begin position="1"/>
        <end position="13"/>
    </location>
</feature>
<feature type="compositionally biased region" description="Pro residues" evidence="1">
    <location>
        <begin position="205"/>
        <end position="215"/>
    </location>
</feature>
<accession>A0A1Y1YL52</accession>
<feature type="compositionally biased region" description="Low complexity" evidence="1">
    <location>
        <begin position="269"/>
        <end position="287"/>
    </location>
</feature>
<reference evidence="4 5" key="1">
    <citation type="submission" date="2016-07" db="EMBL/GenBank/DDBJ databases">
        <title>Pervasive Adenine N6-methylation of Active Genes in Fungi.</title>
        <authorList>
            <consortium name="DOE Joint Genome Institute"/>
            <person name="Mondo S.J."/>
            <person name="Dannebaum R.O."/>
            <person name="Kuo R.C."/>
            <person name="Labutti K."/>
            <person name="Haridas S."/>
            <person name="Kuo A."/>
            <person name="Salamov A."/>
            <person name="Ahrendt S.R."/>
            <person name="Lipzen A."/>
            <person name="Sullivan W."/>
            <person name="Andreopoulos W.B."/>
            <person name="Clum A."/>
            <person name="Lindquist E."/>
            <person name="Daum C."/>
            <person name="Ramamoorthy G.K."/>
            <person name="Gryganskyi A."/>
            <person name="Culley D."/>
            <person name="Magnuson J.K."/>
            <person name="James T.Y."/>
            <person name="O'Malley M.A."/>
            <person name="Stajich J.E."/>
            <person name="Spatafora J.W."/>
            <person name="Visel A."/>
            <person name="Grigoriev I.V."/>
        </authorList>
    </citation>
    <scope>NUCLEOTIDE SEQUENCE [LARGE SCALE GENOMIC DNA]</scope>
    <source>
        <strain evidence="4 5">CBS 115471</strain>
    </source>
</reference>
<dbReference type="InterPro" id="IPR056722">
    <property type="entry name" value="DUF7820"/>
</dbReference>
<name>A0A1Y1YL52_9PLEO</name>
<feature type="compositionally biased region" description="Basic and acidic residues" evidence="1">
    <location>
        <begin position="99"/>
        <end position="110"/>
    </location>
</feature>
<dbReference type="Proteomes" id="UP000193144">
    <property type="component" value="Unassembled WGS sequence"/>
</dbReference>
<dbReference type="STRING" id="1231657.A0A1Y1YL52"/>
<keyword evidence="2" id="KW-0472">Membrane</keyword>
<proteinExistence type="predicted"/>
<feature type="compositionally biased region" description="Low complexity" evidence="1">
    <location>
        <begin position="626"/>
        <end position="640"/>
    </location>
</feature>
<evidence type="ECO:0000256" key="2">
    <source>
        <dbReference type="SAM" id="Phobius"/>
    </source>
</evidence>
<feature type="compositionally biased region" description="Basic and acidic residues" evidence="1">
    <location>
        <begin position="733"/>
        <end position="745"/>
    </location>
</feature>
<keyword evidence="2" id="KW-1133">Transmembrane helix</keyword>
<feature type="region of interest" description="Disordered" evidence="1">
    <location>
        <begin position="712"/>
        <end position="745"/>
    </location>
</feature>
<feature type="compositionally biased region" description="Basic and acidic residues" evidence="1">
    <location>
        <begin position="537"/>
        <end position="548"/>
    </location>
</feature>
<dbReference type="AlphaFoldDB" id="A0A1Y1YL52"/>
<dbReference type="PANTHER" id="PTHR42078">
    <property type="entry name" value="GLUCAN 1, 4-ALPHA-GLUCOSIDASE"/>
    <property type="match status" value="1"/>
</dbReference>
<feature type="compositionally biased region" description="Polar residues" evidence="1">
    <location>
        <begin position="113"/>
        <end position="138"/>
    </location>
</feature>
<evidence type="ECO:0000259" key="3">
    <source>
        <dbReference type="Pfam" id="PF25130"/>
    </source>
</evidence>
<feature type="region of interest" description="Disordered" evidence="1">
    <location>
        <begin position="376"/>
        <end position="396"/>
    </location>
</feature>
<feature type="region of interest" description="Disordered" evidence="1">
    <location>
        <begin position="535"/>
        <end position="554"/>
    </location>
</feature>
<evidence type="ECO:0000313" key="4">
    <source>
        <dbReference type="EMBL" id="ORX98747.1"/>
    </source>
</evidence>
<dbReference type="Pfam" id="PF25130">
    <property type="entry name" value="DUF7820"/>
    <property type="match status" value="1"/>
</dbReference>
<keyword evidence="2" id="KW-0812">Transmembrane</keyword>
<feature type="compositionally biased region" description="Basic and acidic residues" evidence="1">
    <location>
        <begin position="57"/>
        <end position="69"/>
    </location>
</feature>
<feature type="region of interest" description="Disordered" evidence="1">
    <location>
        <begin position="1"/>
        <end position="336"/>
    </location>
</feature>
<dbReference type="OrthoDB" id="5384459at2759"/>
<feature type="compositionally biased region" description="Low complexity" evidence="1">
    <location>
        <begin position="718"/>
        <end position="728"/>
    </location>
</feature>
<evidence type="ECO:0000313" key="5">
    <source>
        <dbReference type="Proteomes" id="UP000193144"/>
    </source>
</evidence>
<feature type="compositionally biased region" description="Acidic residues" evidence="1">
    <location>
        <begin position="27"/>
        <end position="40"/>
    </location>
</feature>
<dbReference type="EMBL" id="MCFA01000209">
    <property type="protein sequence ID" value="ORX98747.1"/>
    <property type="molecule type" value="Genomic_DNA"/>
</dbReference>
<keyword evidence="5" id="KW-1185">Reference proteome</keyword>
<dbReference type="PANTHER" id="PTHR42078:SF1">
    <property type="entry name" value="GLUCAN 1, 4-ALPHA-GLUCOSIDASE"/>
    <property type="match status" value="1"/>
</dbReference>
<comment type="caution">
    <text evidence="4">The sequence shown here is derived from an EMBL/GenBank/DDBJ whole genome shotgun (WGS) entry which is preliminary data.</text>
</comment>
<organism evidence="4 5">
    <name type="scientific">Clohesyomyces aquaticus</name>
    <dbReference type="NCBI Taxonomy" id="1231657"/>
    <lineage>
        <taxon>Eukaryota</taxon>
        <taxon>Fungi</taxon>
        <taxon>Dikarya</taxon>
        <taxon>Ascomycota</taxon>
        <taxon>Pezizomycotina</taxon>
        <taxon>Dothideomycetes</taxon>
        <taxon>Pleosporomycetidae</taxon>
        <taxon>Pleosporales</taxon>
        <taxon>Lindgomycetaceae</taxon>
        <taxon>Clohesyomyces</taxon>
    </lineage>
</organism>
<sequence length="755" mass="81049">MDRRNSHADDEQKPLPPAAANANPNVFDDEYAVDPAEDEFMPGISDGFRPMTNGASGDRHSNIRPRDPSPARPAFSPQNSIETDLRRFASRNSTAKAPCHRESLSHDARHPSGTHTRGIGSQSTPLQHRVSVSSTGSFATMARSESPLGTGPSHPYGMYPQNTMARTSSVTTSSTAQPPRRSVSLQQPTHPYGLYPQNVVEDPVDPPVPAAPPVIPVGFPGLNTGYHRQIGPDGEEQDIVGPDGHTEQLPPYSRYPEEGPTKAALAAEASSTPVESVPSVPAPLAASNDALITPVEHPAPPPEEPPRDPPASRELQASEQGASEKQDPKPAKGWTSRKLWGKVPLGVAVVLLILVLVFAIILGAAIGTFVAKNKDNRSGRHKGDHDEASPQVTPSPSMFDAYPIPMPSSLPALPTGAFSLPLGVAQEASPGCLTVANQLSAWSCKMAFVPLLLNMSYLSTAPSASIPPRPVATIQPYTKPDGGIQWGVQPPIIPQQPLNLVIDNDYKAYGPAFHFQSQYDKVVVLSPEEFAAGASLRTRDRGRGDGDSKPSGFRHRFQVMPGETPWYCIWNQTFIEMYVYVTDNSTAATFTAFPSVWPSNSPPWGSSIPLETNAAPTSSVGGAAASSAVVSATPTPSTPVQRRGDSDYPHLLPYPRIVKIEERRLPGAPQPYCQKMRLLDNGAIVPEMNSTDGIIKVMIQEEDPSMEEFQLTGGGFPSAAASTSASSSPMNNPDRRGLEKRRDPGDACHCQWMFQ</sequence>
<gene>
    <name evidence="4" type="ORF">BCR34DRAFT_628309</name>
</gene>